<evidence type="ECO:0000256" key="2">
    <source>
        <dbReference type="ARBA" id="ARBA00022649"/>
    </source>
</evidence>
<dbReference type="RefSeq" id="WP_169662444.1">
    <property type="nucleotide sequence ID" value="NZ_CP076133.1"/>
</dbReference>
<keyword evidence="5" id="KW-0378">Hydrolase</keyword>
<organism evidence="6 7">
    <name type="scientific">Flammeovirga yaeyamensis</name>
    <dbReference type="NCBI Taxonomy" id="367791"/>
    <lineage>
        <taxon>Bacteria</taxon>
        <taxon>Pseudomonadati</taxon>
        <taxon>Bacteroidota</taxon>
        <taxon>Cytophagia</taxon>
        <taxon>Cytophagales</taxon>
        <taxon>Flammeovirgaceae</taxon>
        <taxon>Flammeovirga</taxon>
    </lineage>
</organism>
<dbReference type="PANTHER" id="PTHR34139:SF1">
    <property type="entry name" value="RNASE MJ1380-RELATED"/>
    <property type="match status" value="1"/>
</dbReference>
<dbReference type="GO" id="GO:0000166">
    <property type="term" value="F:nucleotide binding"/>
    <property type="evidence" value="ECO:0007669"/>
    <property type="project" value="UniProtKB-KW"/>
</dbReference>
<name>A0AAX1NE35_9BACT</name>
<dbReference type="KEGG" id="fya:KMW28_20750"/>
<keyword evidence="7" id="KW-1185">Reference proteome</keyword>
<evidence type="ECO:0000313" key="7">
    <source>
        <dbReference type="Proteomes" id="UP000678679"/>
    </source>
</evidence>
<keyword evidence="1" id="KW-0597">Phosphoprotein</keyword>
<dbReference type="EMBL" id="CP076133">
    <property type="protein sequence ID" value="QWG04856.1"/>
    <property type="molecule type" value="Genomic_DNA"/>
</dbReference>
<dbReference type="GO" id="GO:0004540">
    <property type="term" value="F:RNA nuclease activity"/>
    <property type="evidence" value="ECO:0007669"/>
    <property type="project" value="InterPro"/>
</dbReference>
<evidence type="ECO:0000256" key="4">
    <source>
        <dbReference type="ARBA" id="ARBA00022741"/>
    </source>
</evidence>
<accession>A0AAX1NE35</accession>
<dbReference type="Pfam" id="PF01934">
    <property type="entry name" value="HepT-like"/>
    <property type="match status" value="1"/>
</dbReference>
<dbReference type="AlphaFoldDB" id="A0AAX1NE35"/>
<dbReference type="InterPro" id="IPR051813">
    <property type="entry name" value="HepT_RNase_toxin"/>
</dbReference>
<keyword evidence="3" id="KW-0540">Nuclease</keyword>
<dbReference type="PANTHER" id="PTHR34139">
    <property type="entry name" value="UPF0331 PROTEIN MJ0127"/>
    <property type="match status" value="1"/>
</dbReference>
<proteinExistence type="predicted"/>
<sequence length="112" mass="13154">MNPKALKYILDIEVIISEIDEILDKTDKNFFEFQKSFIYKRAIERDLEIIGEAVKKLYEIDPNYNISSKKKIIGLRNIISHAYDSVEDELLWGIIIKDIPILKKEILKLKNS</sequence>
<evidence type="ECO:0000256" key="1">
    <source>
        <dbReference type="ARBA" id="ARBA00022553"/>
    </source>
</evidence>
<gene>
    <name evidence="6" type="ORF">KMW28_20750</name>
</gene>
<evidence type="ECO:0000256" key="3">
    <source>
        <dbReference type="ARBA" id="ARBA00022722"/>
    </source>
</evidence>
<evidence type="ECO:0000256" key="5">
    <source>
        <dbReference type="ARBA" id="ARBA00022801"/>
    </source>
</evidence>
<keyword evidence="4" id="KW-0547">Nucleotide-binding</keyword>
<reference evidence="6 7" key="1">
    <citation type="submission" date="2021-05" db="EMBL/GenBank/DDBJ databases">
        <title>Comparative genomic studies on the polysaccharide-degrading batcterial strains of the Flammeovirga genus.</title>
        <authorList>
            <person name="Zewei F."/>
            <person name="Zheng Z."/>
            <person name="Yu L."/>
            <person name="Ruyue G."/>
            <person name="Yanhong M."/>
            <person name="Yuanyuan C."/>
            <person name="Jingyan G."/>
            <person name="Wenjun H."/>
        </authorList>
    </citation>
    <scope>NUCLEOTIDE SEQUENCE [LARGE SCALE GENOMIC DNA]</scope>
    <source>
        <strain evidence="6 7">NBRC:100898</strain>
    </source>
</reference>
<dbReference type="GO" id="GO:0016787">
    <property type="term" value="F:hydrolase activity"/>
    <property type="evidence" value="ECO:0007669"/>
    <property type="project" value="UniProtKB-KW"/>
</dbReference>
<dbReference type="Proteomes" id="UP000678679">
    <property type="component" value="Chromosome 2"/>
</dbReference>
<keyword evidence="2" id="KW-1277">Toxin-antitoxin system</keyword>
<protein>
    <submittedName>
        <fullName evidence="6">DUF86 domain-containing protein</fullName>
    </submittedName>
</protein>
<dbReference type="GO" id="GO:0110001">
    <property type="term" value="C:toxin-antitoxin complex"/>
    <property type="evidence" value="ECO:0007669"/>
    <property type="project" value="InterPro"/>
</dbReference>
<evidence type="ECO:0000313" key="6">
    <source>
        <dbReference type="EMBL" id="QWG04856.1"/>
    </source>
</evidence>
<dbReference type="InterPro" id="IPR008201">
    <property type="entry name" value="HepT-like"/>
</dbReference>